<feature type="compositionally biased region" description="Low complexity" evidence="5">
    <location>
        <begin position="63"/>
        <end position="92"/>
    </location>
</feature>
<feature type="compositionally biased region" description="Acidic residues" evidence="5">
    <location>
        <begin position="189"/>
        <end position="200"/>
    </location>
</feature>
<proteinExistence type="inferred from homology"/>
<keyword evidence="2 4" id="KW-0195">Cyclin</keyword>
<dbReference type="FunFam" id="1.10.472.10:FF:000001">
    <property type="entry name" value="G2/mitotic-specific cyclin"/>
    <property type="match status" value="1"/>
</dbReference>
<dbReference type="EMBL" id="SEOQ01000317">
    <property type="protein sequence ID" value="TFY65691.1"/>
    <property type="molecule type" value="Genomic_DNA"/>
</dbReference>
<protein>
    <submittedName>
        <fullName evidence="8">Uncharacterized protein</fullName>
    </submittedName>
</protein>
<evidence type="ECO:0000256" key="2">
    <source>
        <dbReference type="ARBA" id="ARBA00023127"/>
    </source>
</evidence>
<dbReference type="InterPro" id="IPR006671">
    <property type="entry name" value="Cyclin_N"/>
</dbReference>
<accession>A0A4Y9YVS9</accession>
<feature type="region of interest" description="Disordered" evidence="5">
    <location>
        <begin position="217"/>
        <end position="272"/>
    </location>
</feature>
<evidence type="ECO:0000256" key="3">
    <source>
        <dbReference type="ARBA" id="ARBA00023306"/>
    </source>
</evidence>
<evidence type="ECO:0000259" key="7">
    <source>
        <dbReference type="SMART" id="SM01332"/>
    </source>
</evidence>
<dbReference type="InterPro" id="IPR048258">
    <property type="entry name" value="Cyclins_cyclin-box"/>
</dbReference>
<gene>
    <name evidence="8" type="ORF">EVG20_g5400</name>
</gene>
<feature type="region of interest" description="Disordered" evidence="5">
    <location>
        <begin position="48"/>
        <end position="139"/>
    </location>
</feature>
<evidence type="ECO:0000313" key="8">
    <source>
        <dbReference type="EMBL" id="TFY65691.1"/>
    </source>
</evidence>
<dbReference type="InterPro" id="IPR039361">
    <property type="entry name" value="Cyclin"/>
</dbReference>
<dbReference type="OrthoDB" id="5590282at2759"/>
<dbReference type="PROSITE" id="PS00292">
    <property type="entry name" value="CYCLINS"/>
    <property type="match status" value="1"/>
</dbReference>
<dbReference type="SMART" id="SM01332">
    <property type="entry name" value="Cyclin_C"/>
    <property type="match status" value="1"/>
</dbReference>
<feature type="domain" description="Cyclin C-terminal" evidence="7">
    <location>
        <begin position="447"/>
        <end position="561"/>
    </location>
</feature>
<dbReference type="InterPro" id="IPR036915">
    <property type="entry name" value="Cyclin-like_sf"/>
</dbReference>
<dbReference type="Gene3D" id="1.10.472.10">
    <property type="entry name" value="Cyclin-like"/>
    <property type="match status" value="2"/>
</dbReference>
<comment type="similarity">
    <text evidence="4">Belongs to the cyclin family.</text>
</comment>
<evidence type="ECO:0000259" key="6">
    <source>
        <dbReference type="SMART" id="SM00385"/>
    </source>
</evidence>
<dbReference type="SUPFAM" id="SSF47954">
    <property type="entry name" value="Cyclin-like"/>
    <property type="match status" value="2"/>
</dbReference>
<comment type="caution">
    <text evidence="8">The sequence shown here is derived from an EMBL/GenBank/DDBJ whole genome shotgun (WGS) entry which is preliminary data.</text>
</comment>
<feature type="domain" description="Cyclin-like" evidence="6">
    <location>
        <begin position="354"/>
        <end position="438"/>
    </location>
</feature>
<dbReference type="CDD" id="cd20568">
    <property type="entry name" value="CYCLIN_CLBs_yeast_rpt1"/>
    <property type="match status" value="1"/>
</dbReference>
<name>A0A4Y9YVS9_9AGAM</name>
<dbReference type="AlphaFoldDB" id="A0A4Y9YVS9"/>
<dbReference type="GO" id="GO:0051301">
    <property type="term" value="P:cell division"/>
    <property type="evidence" value="ECO:0007669"/>
    <property type="project" value="UniProtKB-KW"/>
</dbReference>
<dbReference type="CDD" id="cd20512">
    <property type="entry name" value="CYCLIN_CLBs_yeast_rpt2"/>
    <property type="match status" value="1"/>
</dbReference>
<dbReference type="PANTHER" id="PTHR10177">
    <property type="entry name" value="CYCLINS"/>
    <property type="match status" value="1"/>
</dbReference>
<dbReference type="Pfam" id="PF00134">
    <property type="entry name" value="Cyclin_N"/>
    <property type="match status" value="1"/>
</dbReference>
<keyword evidence="1" id="KW-0132">Cell division</keyword>
<keyword evidence="3" id="KW-0131">Cell cycle</keyword>
<feature type="region of interest" description="Disordered" evidence="5">
    <location>
        <begin position="153"/>
        <end position="205"/>
    </location>
</feature>
<evidence type="ECO:0000256" key="5">
    <source>
        <dbReference type="SAM" id="MobiDB-lite"/>
    </source>
</evidence>
<dbReference type="SMART" id="SM00385">
    <property type="entry name" value="CYCLIN"/>
    <property type="match status" value="2"/>
</dbReference>
<evidence type="ECO:0000313" key="9">
    <source>
        <dbReference type="Proteomes" id="UP000298327"/>
    </source>
</evidence>
<feature type="domain" description="Cyclin-like" evidence="6">
    <location>
        <begin position="451"/>
        <end position="532"/>
    </location>
</feature>
<keyword evidence="9" id="KW-1185">Reference proteome</keyword>
<dbReference type="STRING" id="205917.A0A4Y9YVS9"/>
<feature type="compositionally biased region" description="Acidic residues" evidence="5">
    <location>
        <begin position="259"/>
        <end position="271"/>
    </location>
</feature>
<dbReference type="InterPro" id="IPR004367">
    <property type="entry name" value="Cyclin_C-dom"/>
</dbReference>
<reference evidence="8 9" key="1">
    <citation type="submission" date="2019-02" db="EMBL/GenBank/DDBJ databases">
        <title>Genome sequencing of the rare red list fungi Dentipellis fragilis.</title>
        <authorList>
            <person name="Buettner E."/>
            <person name="Kellner H."/>
        </authorList>
    </citation>
    <scope>NUCLEOTIDE SEQUENCE [LARGE SCALE GENOMIC DNA]</scope>
    <source>
        <strain evidence="8 9">DSM 105465</strain>
    </source>
</reference>
<dbReference type="InterPro" id="IPR013763">
    <property type="entry name" value="Cyclin-like_dom"/>
</dbReference>
<dbReference type="Proteomes" id="UP000298327">
    <property type="component" value="Unassembled WGS sequence"/>
</dbReference>
<evidence type="ECO:0000256" key="1">
    <source>
        <dbReference type="ARBA" id="ARBA00022618"/>
    </source>
</evidence>
<evidence type="ECO:0000256" key="4">
    <source>
        <dbReference type="RuleBase" id="RU000383"/>
    </source>
</evidence>
<feature type="region of interest" description="Disordered" evidence="5">
    <location>
        <begin position="1"/>
        <end position="33"/>
    </location>
</feature>
<organism evidence="8 9">
    <name type="scientific">Dentipellis fragilis</name>
    <dbReference type="NCBI Taxonomy" id="205917"/>
    <lineage>
        <taxon>Eukaryota</taxon>
        <taxon>Fungi</taxon>
        <taxon>Dikarya</taxon>
        <taxon>Basidiomycota</taxon>
        <taxon>Agaricomycotina</taxon>
        <taxon>Agaricomycetes</taxon>
        <taxon>Russulales</taxon>
        <taxon>Hericiaceae</taxon>
        <taxon>Dentipellis</taxon>
    </lineage>
</organism>
<dbReference type="Pfam" id="PF02984">
    <property type="entry name" value="Cyclin_C"/>
    <property type="match status" value="1"/>
</dbReference>
<sequence>MFAVVETQRAKADRAKRRRPATTTHSLLPTMASNIPTRRVTRTTRTTVLKDENANARPRITARAKPPSAGPASSAAAAGPTRATSATASARAKSGKRKRSAFGEVVGFQNRDKLKKAGAAANGKGKGKDEPAQAATHAPAPSKFAGVVITKSSRTVSTTAARQPLRTVAAPAPAARRVTRASTTTAEQQLEDVKEEQDESEPPHAHEDAMAIDLPTHHAPARRRPPAGGLPRAPKRRLPNEDEAEARRVFKKRRTSSEAPEEFEQQDEELEEHQTIEVLDEHRGVLKIEGEADPDGNTWDDLDEEDQDDPLMVSEYVVEIFEYLKVVEQTTLPNPNYMENQKDLAWKMRGILTDWLIQVHMRFRLLPETLFLAVNIIDRFLSARVVSLAKLQLVGITCMFLAAKVEEIVAPSASNFLYCADSSYTEAEILQAEKYILKTLDWNMSYPNPIHFLRRVSKADEYNVQVRTVGKYLMEIECVEWRLIAAPPSLLAAASIWLARLVLGREEWTPNLAHYSSYPESALIPTANLMLNYILKPVRHPSFYKKYASKKYMKSSAFVRDWAIQHWDENAMVDLEAELPALKRENRLARERAIAEGLDPDTMAGTNLELGP</sequence>
<feature type="compositionally biased region" description="Low complexity" evidence="5">
    <location>
        <begin position="166"/>
        <end position="186"/>
    </location>
</feature>